<proteinExistence type="predicted"/>
<name>A0ABP0DF71_9PEZI</name>
<feature type="compositionally biased region" description="Polar residues" evidence="3">
    <location>
        <begin position="1"/>
        <end position="12"/>
    </location>
</feature>
<dbReference type="SMART" id="SM00360">
    <property type="entry name" value="RRM"/>
    <property type="match status" value="1"/>
</dbReference>
<feature type="region of interest" description="Disordered" evidence="3">
    <location>
        <begin position="1"/>
        <end position="29"/>
    </location>
</feature>
<keyword evidence="6" id="KW-1185">Reference proteome</keyword>
<evidence type="ECO:0000256" key="2">
    <source>
        <dbReference type="PROSITE-ProRule" id="PRU00176"/>
    </source>
</evidence>
<keyword evidence="1 2" id="KW-0694">RNA-binding</keyword>
<protein>
    <submittedName>
        <fullName evidence="5">Cell cycle RNA binding protein whi3</fullName>
    </submittedName>
</protein>
<feature type="domain" description="RRM" evidence="4">
    <location>
        <begin position="136"/>
        <end position="213"/>
    </location>
</feature>
<dbReference type="PROSITE" id="PS50102">
    <property type="entry name" value="RRM"/>
    <property type="match status" value="1"/>
</dbReference>
<organism evidence="5 6">
    <name type="scientific">Sporothrix epigloea</name>
    <dbReference type="NCBI Taxonomy" id="1892477"/>
    <lineage>
        <taxon>Eukaryota</taxon>
        <taxon>Fungi</taxon>
        <taxon>Dikarya</taxon>
        <taxon>Ascomycota</taxon>
        <taxon>Pezizomycotina</taxon>
        <taxon>Sordariomycetes</taxon>
        <taxon>Sordariomycetidae</taxon>
        <taxon>Ophiostomatales</taxon>
        <taxon>Ophiostomataceae</taxon>
        <taxon>Sporothrix</taxon>
    </lineage>
</organism>
<dbReference type="Pfam" id="PF00076">
    <property type="entry name" value="RRM_1"/>
    <property type="match status" value="1"/>
</dbReference>
<dbReference type="InterPro" id="IPR035979">
    <property type="entry name" value="RBD_domain_sf"/>
</dbReference>
<evidence type="ECO:0000313" key="5">
    <source>
        <dbReference type="EMBL" id="CAK7266895.1"/>
    </source>
</evidence>
<dbReference type="SUPFAM" id="SSF54928">
    <property type="entry name" value="RNA-binding domain, RBD"/>
    <property type="match status" value="1"/>
</dbReference>
<dbReference type="EMBL" id="CAWUON010000022">
    <property type="protein sequence ID" value="CAK7266895.1"/>
    <property type="molecule type" value="Genomic_DNA"/>
</dbReference>
<evidence type="ECO:0000256" key="1">
    <source>
        <dbReference type="ARBA" id="ARBA00022884"/>
    </source>
</evidence>
<accession>A0ABP0DF71</accession>
<evidence type="ECO:0000256" key="3">
    <source>
        <dbReference type="SAM" id="MobiDB-lite"/>
    </source>
</evidence>
<dbReference type="PANTHER" id="PTHR10501">
    <property type="entry name" value="U1 SMALL NUCLEAR RIBONUCLEOPROTEIN A/U2 SMALL NUCLEAR RIBONUCLEOPROTEIN B"/>
    <property type="match status" value="1"/>
</dbReference>
<gene>
    <name evidence="5" type="primary">WHI3</name>
    <name evidence="5" type="ORF">SEPCBS119000_002263</name>
</gene>
<dbReference type="Gene3D" id="3.30.70.330">
    <property type="match status" value="1"/>
</dbReference>
<dbReference type="Proteomes" id="UP001642502">
    <property type="component" value="Unassembled WGS sequence"/>
</dbReference>
<evidence type="ECO:0000313" key="6">
    <source>
        <dbReference type="Proteomes" id="UP001642502"/>
    </source>
</evidence>
<comment type="caution">
    <text evidence="5">The sequence shown here is derived from an EMBL/GenBank/DDBJ whole genome shotgun (WGS) entry which is preliminary data.</text>
</comment>
<dbReference type="InterPro" id="IPR012677">
    <property type="entry name" value="Nucleotide-bd_a/b_plait_sf"/>
</dbReference>
<sequence length="329" mass="35750">MTSNISRNNAGFTQAPPYKEQASDSQPRRTTELFDGLSEAFDNLAVTGHEMLALGEPHITVNAPTNAHMAHLTRSIPSGPPSLGPTPANLLANLVGPYTSMHGHPSQGFDPRYLDPRYQDLRLPPANPSDQNPPCNTLYVGNLPLNTTEDELKSLFSRQRGFKRMCFRAKNNGPMCFVEFDSITAATKTLLDLYGRPLIHSSKGGIRLSFSKNPLGVRSQNNPNNAANYRPTPSHMVTAGTFAPPPGLFAPPGLGNIGSVHNGNGLPPQQYPPAQYFGQLPAQTSMPPMSVVPSMTHLSQLYSSAPASRDYPYQSLWPQPAPSQNFSFK</sequence>
<dbReference type="InterPro" id="IPR000504">
    <property type="entry name" value="RRM_dom"/>
</dbReference>
<reference evidence="5 6" key="1">
    <citation type="submission" date="2024-01" db="EMBL/GenBank/DDBJ databases">
        <authorList>
            <person name="Allen C."/>
            <person name="Tagirdzhanova G."/>
        </authorList>
    </citation>
    <scope>NUCLEOTIDE SEQUENCE [LARGE SCALE GENOMIC DNA]</scope>
    <source>
        <strain evidence="5 6">CBS 119000</strain>
    </source>
</reference>
<evidence type="ECO:0000259" key="4">
    <source>
        <dbReference type="PROSITE" id="PS50102"/>
    </source>
</evidence>